<name>A0A3G5A6T2_9VIRU</name>
<keyword evidence="2" id="KW-0472">Membrane</keyword>
<feature type="transmembrane region" description="Helical" evidence="2">
    <location>
        <begin position="198"/>
        <end position="217"/>
    </location>
</feature>
<accession>A0A3G5A6T2</accession>
<evidence type="ECO:0008006" key="4">
    <source>
        <dbReference type="Google" id="ProtNLM"/>
    </source>
</evidence>
<evidence type="ECO:0000313" key="3">
    <source>
        <dbReference type="EMBL" id="AYV82194.1"/>
    </source>
</evidence>
<organism evidence="3">
    <name type="scientific">Homavirus sp</name>
    <dbReference type="NCBI Taxonomy" id="2487769"/>
    <lineage>
        <taxon>Viruses</taxon>
        <taxon>Varidnaviria</taxon>
        <taxon>Bamfordvirae</taxon>
        <taxon>Nucleocytoviricota</taxon>
        <taxon>Megaviricetes</taxon>
        <taxon>Imitervirales</taxon>
        <taxon>Mimiviridae</taxon>
        <taxon>Klosneuvirinae</taxon>
    </lineage>
</organism>
<feature type="region of interest" description="Disordered" evidence="1">
    <location>
        <begin position="1"/>
        <end position="32"/>
    </location>
</feature>
<feature type="transmembrane region" description="Helical" evidence="2">
    <location>
        <begin position="44"/>
        <end position="68"/>
    </location>
</feature>
<proteinExistence type="predicted"/>
<evidence type="ECO:0000256" key="1">
    <source>
        <dbReference type="SAM" id="MobiDB-lite"/>
    </source>
</evidence>
<gene>
    <name evidence="3" type="ORF">Homavirus15_3</name>
</gene>
<protein>
    <recommendedName>
        <fullName evidence="4">Transmembrane protein</fullName>
    </recommendedName>
</protein>
<reference evidence="3" key="1">
    <citation type="submission" date="2018-10" db="EMBL/GenBank/DDBJ databases">
        <title>Hidden diversity of soil giant viruses.</title>
        <authorList>
            <person name="Schulz F."/>
            <person name="Alteio L."/>
            <person name="Goudeau D."/>
            <person name="Ryan E.M."/>
            <person name="Malmstrom R.R."/>
            <person name="Blanchard J."/>
            <person name="Woyke T."/>
        </authorList>
    </citation>
    <scope>NUCLEOTIDE SEQUENCE</scope>
    <source>
        <strain evidence="3">HOV1</strain>
    </source>
</reference>
<keyword evidence="2" id="KW-0812">Transmembrane</keyword>
<dbReference type="EMBL" id="MK072346">
    <property type="protein sequence ID" value="AYV82194.1"/>
    <property type="molecule type" value="Genomic_DNA"/>
</dbReference>
<keyword evidence="2" id="KW-1133">Transmembrane helix</keyword>
<feature type="compositionally biased region" description="Polar residues" evidence="1">
    <location>
        <begin position="341"/>
        <end position="354"/>
    </location>
</feature>
<evidence type="ECO:0000256" key="2">
    <source>
        <dbReference type="SAM" id="Phobius"/>
    </source>
</evidence>
<feature type="transmembrane region" description="Helical" evidence="2">
    <location>
        <begin position="80"/>
        <end position="108"/>
    </location>
</feature>
<feature type="region of interest" description="Disordered" evidence="1">
    <location>
        <begin position="341"/>
        <end position="360"/>
    </location>
</feature>
<sequence>MQNTSQNTSQNTDQMNGQMNGQTNGQTNGQSIDQSTNQSTTNYYYIYSLLAFIAWCIFGFKVLLIGYTGYNAYKYGQKSLWINFVILTSSLLFGWLSTLFTLFMVALYEFILNSDSYMQKIKMGSDFINNLIQSVDNSTNPQIPEKYRNYINYYKRINGVYRTSCEVIITVYDIGKDMTKTYIEKYNIQYYIDLINKYLKLIVDYIYWIVISIPIIGDRMEMFINSILVQFKNIVTNADSYMLSSPASSNPIGQSEQSISTDNKSDFNNLPSNLEVSNCKLPNFELPSFELPNFELPNFQLPNFKNLPPNFNLPPPNSQDLEGIKNMLSQISNLNDSLNKMQQSANGRNKTKPTGSILKK</sequence>